<dbReference type="Proteomes" id="UP000182114">
    <property type="component" value="Unassembled WGS sequence"/>
</dbReference>
<keyword evidence="5" id="KW-1185">Reference proteome</keyword>
<dbReference type="RefSeq" id="WP_074539591.1">
    <property type="nucleotide sequence ID" value="NZ_FNBD01000027.1"/>
</dbReference>
<dbReference type="GO" id="GO:0016787">
    <property type="term" value="F:hydrolase activity"/>
    <property type="evidence" value="ECO:0007669"/>
    <property type="project" value="UniProtKB-KW"/>
</dbReference>
<protein>
    <submittedName>
        <fullName evidence="4">Uncharacterized protein</fullName>
    </submittedName>
</protein>
<evidence type="ECO:0000313" key="4">
    <source>
        <dbReference type="EMBL" id="SDF55820.1"/>
    </source>
</evidence>
<dbReference type="InterPro" id="IPR037057">
    <property type="entry name" value="DNA_rep_MutH/T2_RE_sf"/>
</dbReference>
<keyword evidence="1" id="KW-0540">Nuclease</keyword>
<proteinExistence type="predicted"/>
<evidence type="ECO:0000256" key="2">
    <source>
        <dbReference type="ARBA" id="ARBA00022759"/>
    </source>
</evidence>
<organism evidence="4 5">
    <name type="scientific">Cellulophaga baltica</name>
    <dbReference type="NCBI Taxonomy" id="76594"/>
    <lineage>
        <taxon>Bacteria</taxon>
        <taxon>Pseudomonadati</taxon>
        <taxon>Bacteroidota</taxon>
        <taxon>Flavobacteriia</taxon>
        <taxon>Flavobacteriales</taxon>
        <taxon>Flavobacteriaceae</taxon>
        <taxon>Cellulophaga</taxon>
    </lineage>
</organism>
<dbReference type="AlphaFoldDB" id="A0A1G7M3S0"/>
<reference evidence="5" key="1">
    <citation type="submission" date="2016-10" db="EMBL/GenBank/DDBJ databases">
        <authorList>
            <person name="Varghese N."/>
            <person name="Submissions S."/>
        </authorList>
    </citation>
    <scope>NUCLEOTIDE SEQUENCE [LARGE SCALE GENOMIC DNA]</scope>
    <source>
        <strain evidence="5">DSM 24729</strain>
    </source>
</reference>
<sequence>MDDYRSIEVEIAKRHNASAKGTRKSLGDFLLNDDIKKPVNVKSNNLAKNNYSPNIISAKRLIKWMQQDGNELYFIFVDYNKNPNGLQIVKDSGLIAIEHISWDCLTIEAQGWGVIQMPRPLKVDLNQDKKAFFKGMRAAYEKYMAKETRKMELIREMIKDF</sequence>
<dbReference type="GO" id="GO:0003677">
    <property type="term" value="F:DNA binding"/>
    <property type="evidence" value="ECO:0007669"/>
    <property type="project" value="InterPro"/>
</dbReference>
<dbReference type="GO" id="GO:0004519">
    <property type="term" value="F:endonuclease activity"/>
    <property type="evidence" value="ECO:0007669"/>
    <property type="project" value="UniProtKB-KW"/>
</dbReference>
<evidence type="ECO:0000313" key="5">
    <source>
        <dbReference type="Proteomes" id="UP000182114"/>
    </source>
</evidence>
<gene>
    <name evidence="4" type="ORF">SAMN04487992_1278</name>
</gene>
<keyword evidence="3" id="KW-0378">Hydrolase</keyword>
<dbReference type="Gene3D" id="3.40.600.10">
    <property type="entry name" value="DNA mismatch repair MutH/Restriction endonuclease, type II"/>
    <property type="match status" value="1"/>
</dbReference>
<evidence type="ECO:0000256" key="3">
    <source>
        <dbReference type="ARBA" id="ARBA00022801"/>
    </source>
</evidence>
<keyword evidence="2" id="KW-0255">Endonuclease</keyword>
<dbReference type="EMBL" id="FNBD01000027">
    <property type="protein sequence ID" value="SDF55820.1"/>
    <property type="molecule type" value="Genomic_DNA"/>
</dbReference>
<evidence type="ECO:0000256" key="1">
    <source>
        <dbReference type="ARBA" id="ARBA00022722"/>
    </source>
</evidence>
<accession>A0A1G7M3S0</accession>
<name>A0A1G7M3S0_9FLAO</name>